<gene>
    <name evidence="1" type="ORF">BJF95_05235</name>
</gene>
<dbReference type="SUPFAM" id="SSF69279">
    <property type="entry name" value="Phage tail proteins"/>
    <property type="match status" value="1"/>
</dbReference>
<name>A0A1Q8ZSE3_9HYPH</name>
<organism evidence="1 2">
    <name type="scientific">Rhizobium oryziradicis</name>
    <dbReference type="NCBI Taxonomy" id="1867956"/>
    <lineage>
        <taxon>Bacteria</taxon>
        <taxon>Pseudomonadati</taxon>
        <taxon>Pseudomonadota</taxon>
        <taxon>Alphaproteobacteria</taxon>
        <taxon>Hyphomicrobiales</taxon>
        <taxon>Rhizobiaceae</taxon>
        <taxon>Rhizobium/Agrobacterium group</taxon>
        <taxon>Rhizobium</taxon>
    </lineage>
</organism>
<protein>
    <submittedName>
        <fullName evidence="1">Uncharacterized protein</fullName>
    </submittedName>
</protein>
<dbReference type="EMBL" id="MKIM01000026">
    <property type="protein sequence ID" value="OLP44981.1"/>
    <property type="molecule type" value="Genomic_DNA"/>
</dbReference>
<sequence>MDDVLSSADFIQASRVLNVSSPLGEDQLLPERLMVDEGVNRLFEITLNVRAKREAVKPEELIGKLVDVPLEIRQGEFGEEGVRRPFNGLVTNLFEGPPVTRGLRSYTLTLRPQMWLLSRRSDCRIWQNMTALQVMETLFSEHGIPAAASAPLYEDGEFIIKEDERRGIRDTYRETFFSSLGVERTKEPFSFSGASTDINSNVLNLITKATSLHGGDTSALTSSLAAISESALGPRTVSNSIGSILSYPSMTVASLAMSHFGLDGQS</sequence>
<dbReference type="Pfam" id="PF05954">
    <property type="entry name" value="Phage_GPD"/>
    <property type="match status" value="1"/>
</dbReference>
<dbReference type="STRING" id="1867956.BJF95_05235"/>
<evidence type="ECO:0000313" key="2">
    <source>
        <dbReference type="Proteomes" id="UP000186894"/>
    </source>
</evidence>
<reference evidence="1 2" key="1">
    <citation type="submission" date="2016-09" db="EMBL/GenBank/DDBJ databases">
        <title>Rhizobium oryziradicis sp. nov., isolated from the root of rice.</title>
        <authorList>
            <person name="Zhao J."/>
            <person name="Zhang X."/>
        </authorList>
    </citation>
    <scope>NUCLEOTIDE SEQUENCE [LARGE SCALE GENOMIC DNA]</scope>
    <source>
        <strain evidence="1 2">N19</strain>
    </source>
</reference>
<keyword evidence="2" id="KW-1185">Reference proteome</keyword>
<accession>A0A1Q8ZSE3</accession>
<dbReference type="AlphaFoldDB" id="A0A1Q8ZSE3"/>
<dbReference type="Proteomes" id="UP000186894">
    <property type="component" value="Unassembled WGS sequence"/>
</dbReference>
<dbReference type="Gene3D" id="3.55.50.10">
    <property type="entry name" value="Baseplate protein-like domains"/>
    <property type="match status" value="1"/>
</dbReference>
<evidence type="ECO:0000313" key="1">
    <source>
        <dbReference type="EMBL" id="OLP44981.1"/>
    </source>
</evidence>
<dbReference type="Gene3D" id="2.30.110.50">
    <property type="match status" value="1"/>
</dbReference>
<comment type="caution">
    <text evidence="1">The sequence shown here is derived from an EMBL/GenBank/DDBJ whole genome shotgun (WGS) entry which is preliminary data.</text>
</comment>
<proteinExistence type="predicted"/>